<dbReference type="InterPro" id="IPR005467">
    <property type="entry name" value="His_kinase_dom"/>
</dbReference>
<evidence type="ECO:0000256" key="6">
    <source>
        <dbReference type="ARBA" id="ARBA00023012"/>
    </source>
</evidence>
<dbReference type="PROSITE" id="PS50110">
    <property type="entry name" value="RESPONSE_REGULATORY"/>
    <property type="match status" value="1"/>
</dbReference>
<dbReference type="InterPro" id="IPR036097">
    <property type="entry name" value="HisK_dim/P_sf"/>
</dbReference>
<dbReference type="Gene3D" id="1.20.120.160">
    <property type="entry name" value="HPT domain"/>
    <property type="match status" value="1"/>
</dbReference>
<comment type="caution">
    <text evidence="15">The sequence shown here is derived from an EMBL/GenBank/DDBJ whole genome shotgun (WGS) entry which is preliminary data.</text>
</comment>
<evidence type="ECO:0000256" key="7">
    <source>
        <dbReference type="PROSITE-ProRule" id="PRU00110"/>
    </source>
</evidence>
<keyword evidence="4" id="KW-0808">Transferase</keyword>
<dbReference type="CDD" id="cd00088">
    <property type="entry name" value="HPT"/>
    <property type="match status" value="1"/>
</dbReference>
<evidence type="ECO:0000256" key="4">
    <source>
        <dbReference type="ARBA" id="ARBA00022679"/>
    </source>
</evidence>
<evidence type="ECO:0000256" key="10">
    <source>
        <dbReference type="SAM" id="MobiDB-lite"/>
    </source>
</evidence>
<feature type="modified residue" description="4-aspartylphosphate" evidence="8">
    <location>
        <position position="913"/>
    </location>
</feature>
<dbReference type="RefSeq" id="WP_161824940.1">
    <property type="nucleotide sequence ID" value="NZ_WVIC01000013.1"/>
</dbReference>
<dbReference type="SMART" id="SM01231">
    <property type="entry name" value="H-kinase_dim"/>
    <property type="match status" value="1"/>
</dbReference>
<dbReference type="PANTHER" id="PTHR43395:SF1">
    <property type="entry name" value="CHEMOTAXIS PROTEIN CHEA"/>
    <property type="match status" value="1"/>
</dbReference>
<dbReference type="InterPro" id="IPR004105">
    <property type="entry name" value="CheA-like_dim"/>
</dbReference>
<feature type="domain" description="Response regulatory" evidence="12">
    <location>
        <begin position="863"/>
        <end position="980"/>
    </location>
</feature>
<dbReference type="InterPro" id="IPR008207">
    <property type="entry name" value="Sig_transdc_His_kin_Hpt_dom"/>
</dbReference>
<feature type="domain" description="Histidine kinase" evidence="11">
    <location>
        <begin position="456"/>
        <end position="694"/>
    </location>
</feature>
<name>A0A8K1ZYG2_9CYAN</name>
<proteinExistence type="predicted"/>
<dbReference type="CDD" id="cd16916">
    <property type="entry name" value="HATPase_CheA-like"/>
    <property type="match status" value="1"/>
</dbReference>
<reference evidence="15" key="1">
    <citation type="submission" date="2019-12" db="EMBL/GenBank/DDBJ databases">
        <title>High-Quality draft genome sequences of three cyanobacteria isolated from the limestone walls of the Old Cathedral of Coimbra.</title>
        <authorList>
            <person name="Tiago I."/>
            <person name="Soares F."/>
            <person name="Portugal A."/>
        </authorList>
    </citation>
    <scope>NUCLEOTIDE SEQUENCE [LARGE SCALE GENOMIC DNA]</scope>
    <source>
        <strain evidence="15">C</strain>
    </source>
</reference>
<evidence type="ECO:0000259" key="11">
    <source>
        <dbReference type="PROSITE" id="PS50109"/>
    </source>
</evidence>
<feature type="compositionally biased region" description="Polar residues" evidence="10">
    <location>
        <begin position="342"/>
        <end position="353"/>
    </location>
</feature>
<feature type="domain" description="HPt" evidence="14">
    <location>
        <begin position="2"/>
        <end position="106"/>
    </location>
</feature>
<evidence type="ECO:0000256" key="1">
    <source>
        <dbReference type="ARBA" id="ARBA00000085"/>
    </source>
</evidence>
<evidence type="ECO:0000256" key="9">
    <source>
        <dbReference type="SAM" id="Coils"/>
    </source>
</evidence>
<dbReference type="GO" id="GO:0006935">
    <property type="term" value="P:chemotaxis"/>
    <property type="evidence" value="ECO:0007669"/>
    <property type="project" value="InterPro"/>
</dbReference>
<dbReference type="SMART" id="SM00260">
    <property type="entry name" value="CheW"/>
    <property type="match status" value="1"/>
</dbReference>
<keyword evidence="3 8" id="KW-0597">Phosphoprotein</keyword>
<evidence type="ECO:0000256" key="3">
    <source>
        <dbReference type="ARBA" id="ARBA00022553"/>
    </source>
</evidence>
<dbReference type="SUPFAM" id="SSF55874">
    <property type="entry name" value="ATPase domain of HSP90 chaperone/DNA topoisomerase II/histidine kinase"/>
    <property type="match status" value="1"/>
</dbReference>
<dbReference type="Pfam" id="PF02518">
    <property type="entry name" value="HATPase_c"/>
    <property type="match status" value="1"/>
</dbReference>
<dbReference type="SUPFAM" id="SSF47226">
    <property type="entry name" value="Histidine-containing phosphotransfer domain, HPT domain"/>
    <property type="match status" value="1"/>
</dbReference>
<dbReference type="PRINTS" id="PR00344">
    <property type="entry name" value="BCTRLSENSOR"/>
</dbReference>
<dbReference type="PROSITE" id="PS50109">
    <property type="entry name" value="HIS_KIN"/>
    <property type="match status" value="1"/>
</dbReference>
<evidence type="ECO:0000259" key="13">
    <source>
        <dbReference type="PROSITE" id="PS50851"/>
    </source>
</evidence>
<dbReference type="InterPro" id="IPR002545">
    <property type="entry name" value="CheW-lke_dom"/>
</dbReference>
<keyword evidence="16" id="KW-1185">Reference proteome</keyword>
<dbReference type="InterPro" id="IPR036890">
    <property type="entry name" value="HATPase_C_sf"/>
</dbReference>
<keyword evidence="9" id="KW-0175">Coiled coil</keyword>
<dbReference type="InterPro" id="IPR011006">
    <property type="entry name" value="CheY-like_superfamily"/>
</dbReference>
<dbReference type="InterPro" id="IPR003594">
    <property type="entry name" value="HATPase_dom"/>
</dbReference>
<dbReference type="SMART" id="SM00073">
    <property type="entry name" value="HPT"/>
    <property type="match status" value="1"/>
</dbReference>
<feature type="coiled-coil region" evidence="9">
    <location>
        <begin position="383"/>
        <end position="410"/>
    </location>
</feature>
<protein>
    <recommendedName>
        <fullName evidence="2">histidine kinase</fullName>
        <ecNumber evidence="2">2.7.13.3</ecNumber>
    </recommendedName>
</protein>
<dbReference type="Gene3D" id="3.40.50.2300">
    <property type="match status" value="1"/>
</dbReference>
<dbReference type="SMART" id="SM00448">
    <property type="entry name" value="REC"/>
    <property type="match status" value="1"/>
</dbReference>
<dbReference type="PROSITE" id="PS50894">
    <property type="entry name" value="HPT"/>
    <property type="match status" value="1"/>
</dbReference>
<dbReference type="GO" id="GO:0000155">
    <property type="term" value="F:phosphorelay sensor kinase activity"/>
    <property type="evidence" value="ECO:0007669"/>
    <property type="project" value="InterPro"/>
</dbReference>
<evidence type="ECO:0000313" key="16">
    <source>
        <dbReference type="Proteomes" id="UP000607397"/>
    </source>
</evidence>
<dbReference type="EC" id="2.7.13.3" evidence="2"/>
<dbReference type="InterPro" id="IPR001789">
    <property type="entry name" value="Sig_transdc_resp-reg_receiver"/>
</dbReference>
<dbReference type="GO" id="GO:0005737">
    <property type="term" value="C:cytoplasm"/>
    <property type="evidence" value="ECO:0007669"/>
    <property type="project" value="InterPro"/>
</dbReference>
<dbReference type="InterPro" id="IPR051315">
    <property type="entry name" value="Bact_Chemotaxis_CheA"/>
</dbReference>
<keyword evidence="5" id="KW-0418">Kinase</keyword>
<evidence type="ECO:0000256" key="2">
    <source>
        <dbReference type="ARBA" id="ARBA00012438"/>
    </source>
</evidence>
<dbReference type="Proteomes" id="UP000607397">
    <property type="component" value="Unassembled WGS sequence"/>
</dbReference>
<dbReference type="Pfam" id="PF00072">
    <property type="entry name" value="Response_reg"/>
    <property type="match status" value="1"/>
</dbReference>
<dbReference type="Gene3D" id="3.30.565.10">
    <property type="entry name" value="Histidine kinase-like ATPase, C-terminal domain"/>
    <property type="match status" value="1"/>
</dbReference>
<evidence type="ECO:0000313" key="15">
    <source>
        <dbReference type="EMBL" id="NCJ06462.1"/>
    </source>
</evidence>
<sequence length="986" mass="108763">MPQDSEQQVRLQFLEEAQDYLHQIEAELLNFESQGNQQQALNAMLRAAHSIKGGAGLMGFPYLSQFAHRFEDFLKVLKVSRPAVDSSLEQELLRAVDDMGQVATAYRQHGTVAEDWVQTAITPIFDRLHQRLGDPQPEDAAALLSEEVGEDMTRLLFESEVEACLQRLEAVTQQPEMPCLVEEVEIAAQELAGLAEMLDLSAFQSLCQSVSEQLQAAPTPTQGGDIAQLAIQQWRRSQALVLVGQATAIPTQLEREAIPHETPIQSVSKGLPDWLDTHLSEPDLPESLTASEAVSLLADLETDFEAGLETGVEAPLSRSAPQQSAPGRVLSPQKAALESEFSEPSVTPGDTEQTIRVPVHKLSQLSELFGELIIERNGLSLQLQRLRDLMGLLNQRVQTLEQSNDQLRSACDSPRLAYGHRTTAQGELPQLIGAALSGISATLGERFDGLEMDRYSELHLFSQELSETAVQIQEVTTDMNLSLEDAEQTARALTRTSKQLQSTMTQVRMRPLSDLLSRIPRVLRDLSHTYGKQVDLNITGGSTLIDRAILEALHDPLIHLLRNAFDHGIEPPHIRTAQGKPEQGLIEIKAAYRGNQTVLILQDDGAGIDLDKIKARALMMGLDDAVLNRASTQELLELIFEPGFSTADQVTDLSGRGVGMDVVRTQLKQVRGNITVDTRPGQGTTMTLTVPFTLSVLRVLLVEVQQMLLAIPTNAVEEMVLLASQQLRRQTGRPLLNWEGLLVPLLNLKDWLRMPRVPHLPESDASPTIDEPLVLMVAHGEDIMGLQVDRYWGEQEVTIRPVEGQLPLPPGFVGCTILGNGRIVPLVEPVNLLRWIEEQQAQSPTQSLTMPPTPITTAPSTPLILIVDDSVNVRRFLALTLEKAGYRVEQAKDGHHALEKLRAGLSAQAVICDIEMPRLDGYGFLAHARADQRYQSLPILMLTSRSGHKHRQLAMTLGATAYFSKPFQETELLATLQQVIANPMLA</sequence>
<comment type="catalytic activity">
    <reaction evidence="1">
        <text>ATP + protein L-histidine = ADP + protein N-phospho-L-histidine.</text>
        <dbReference type="EC" id="2.7.13.3"/>
    </reaction>
</comment>
<dbReference type="SUPFAM" id="SSF50341">
    <property type="entry name" value="CheW-like"/>
    <property type="match status" value="1"/>
</dbReference>
<dbReference type="SUPFAM" id="SSF47384">
    <property type="entry name" value="Homodimeric domain of signal transducing histidine kinase"/>
    <property type="match status" value="1"/>
</dbReference>
<feature type="modified residue" description="Phosphohistidine" evidence="7">
    <location>
        <position position="49"/>
    </location>
</feature>
<evidence type="ECO:0000259" key="12">
    <source>
        <dbReference type="PROSITE" id="PS50110"/>
    </source>
</evidence>
<dbReference type="Gene3D" id="2.30.30.40">
    <property type="entry name" value="SH3 Domains"/>
    <property type="match status" value="1"/>
</dbReference>
<dbReference type="InterPro" id="IPR036061">
    <property type="entry name" value="CheW-like_dom_sf"/>
</dbReference>
<dbReference type="InterPro" id="IPR036641">
    <property type="entry name" value="HPT_dom_sf"/>
</dbReference>
<dbReference type="Pfam" id="PF01584">
    <property type="entry name" value="CheW"/>
    <property type="match status" value="1"/>
</dbReference>
<dbReference type="EMBL" id="WVIC01000013">
    <property type="protein sequence ID" value="NCJ06462.1"/>
    <property type="molecule type" value="Genomic_DNA"/>
</dbReference>
<dbReference type="PANTHER" id="PTHR43395">
    <property type="entry name" value="SENSOR HISTIDINE KINASE CHEA"/>
    <property type="match status" value="1"/>
</dbReference>
<evidence type="ECO:0000256" key="5">
    <source>
        <dbReference type="ARBA" id="ARBA00022777"/>
    </source>
</evidence>
<dbReference type="FunFam" id="3.30.565.10:FF:000016">
    <property type="entry name" value="Chemotaxis protein CheA, putative"/>
    <property type="match status" value="1"/>
</dbReference>
<gene>
    <name evidence="15" type="ORF">GS597_08045</name>
</gene>
<feature type="domain" description="CheW-like" evidence="13">
    <location>
        <begin position="696"/>
        <end position="838"/>
    </location>
</feature>
<accession>A0A8K1ZYG2</accession>
<evidence type="ECO:0000259" key="14">
    <source>
        <dbReference type="PROSITE" id="PS50894"/>
    </source>
</evidence>
<dbReference type="SMART" id="SM00387">
    <property type="entry name" value="HATPase_c"/>
    <property type="match status" value="1"/>
</dbReference>
<dbReference type="Pfam" id="PF02895">
    <property type="entry name" value="H-kinase_dim"/>
    <property type="match status" value="1"/>
</dbReference>
<dbReference type="PROSITE" id="PS50851">
    <property type="entry name" value="CHEW"/>
    <property type="match status" value="1"/>
</dbReference>
<organism evidence="15 16">
    <name type="scientific">Petrachloros mirabilis ULC683</name>
    <dbReference type="NCBI Taxonomy" id="2781853"/>
    <lineage>
        <taxon>Bacteria</taxon>
        <taxon>Bacillati</taxon>
        <taxon>Cyanobacteriota</taxon>
        <taxon>Cyanophyceae</taxon>
        <taxon>Synechococcales</taxon>
        <taxon>Petrachlorosaceae</taxon>
        <taxon>Petrachloros</taxon>
        <taxon>Petrachloros mirabilis</taxon>
    </lineage>
</organism>
<dbReference type="Pfam" id="PF01627">
    <property type="entry name" value="Hpt"/>
    <property type="match status" value="1"/>
</dbReference>
<dbReference type="Gene3D" id="1.10.287.560">
    <property type="entry name" value="Histidine kinase CheA-like, homodimeric domain"/>
    <property type="match status" value="1"/>
</dbReference>
<dbReference type="InterPro" id="IPR037006">
    <property type="entry name" value="CheA-like_homodim_sf"/>
</dbReference>
<evidence type="ECO:0000256" key="8">
    <source>
        <dbReference type="PROSITE-ProRule" id="PRU00169"/>
    </source>
</evidence>
<keyword evidence="6" id="KW-0902">Two-component regulatory system</keyword>
<dbReference type="InterPro" id="IPR004358">
    <property type="entry name" value="Sig_transdc_His_kin-like_C"/>
</dbReference>
<dbReference type="AlphaFoldDB" id="A0A8K1ZYG2"/>
<dbReference type="SUPFAM" id="SSF52172">
    <property type="entry name" value="CheY-like"/>
    <property type="match status" value="1"/>
</dbReference>
<feature type="region of interest" description="Disordered" evidence="10">
    <location>
        <begin position="315"/>
        <end position="353"/>
    </location>
</feature>